<dbReference type="RefSeq" id="WP_273554853.1">
    <property type="nucleotide sequence ID" value="NZ_JAQRFI010000017.1"/>
</dbReference>
<dbReference type="PANTHER" id="PTHR34597">
    <property type="entry name" value="SLR1661 PROTEIN"/>
    <property type="match status" value="1"/>
</dbReference>
<sequence>MAKIIANKIRAGLLGWAVFVILPVQADTAPFVPPIQQQEPEPPSAVLDSQRQQQKALLEEAHQQREDLQKFRSLPIPPTERVPADDTRCVTINNITFQGAGALSESAQRTLAQPYLHHCVTLAGLKQLVRTVSNAYIAEGYITSQAYLPEQDLTAGQLRIAVIEGGVEAIEIEGKPPRTAKMLFPDRVGHILNLRDIEQGLEQLNRLNSSRFTIDIQPGTQPGYSIVHIRQQAGFFPGKVRLNLANSGQKGIGGVSGQRRIDIRYPVGFWGAVVTFLDAGYGFQARTPQP</sequence>
<dbReference type="InterPro" id="IPR035251">
    <property type="entry name" value="ShlB_POTRA"/>
</dbReference>
<reference evidence="3 4" key="1">
    <citation type="submission" date="2023-02" db="EMBL/GenBank/DDBJ databases">
        <title>Entomopathogenic bacteria.</title>
        <authorList>
            <person name="Machado R.A."/>
        </authorList>
    </citation>
    <scope>NUCLEOTIDE SEQUENCE [LARGE SCALE GENOMIC DNA]</scope>
    <source>
        <strain evidence="3 4">XENO-10</strain>
    </source>
</reference>
<dbReference type="Proteomes" id="UP001217178">
    <property type="component" value="Unassembled WGS sequence"/>
</dbReference>
<comment type="caution">
    <text evidence="3">The sequence shown here is derived from an EMBL/GenBank/DDBJ whole genome shotgun (WGS) entry which is preliminary data.</text>
</comment>
<keyword evidence="4" id="KW-1185">Reference proteome</keyword>
<feature type="domain" description="ShlB POTRA" evidence="2">
    <location>
        <begin position="167"/>
        <end position="218"/>
    </location>
</feature>
<dbReference type="Pfam" id="PF17287">
    <property type="entry name" value="POTRA_3"/>
    <property type="match status" value="1"/>
</dbReference>
<dbReference type="Pfam" id="PF08479">
    <property type="entry name" value="POTRA_2"/>
    <property type="match status" value="1"/>
</dbReference>
<protein>
    <submittedName>
        <fullName evidence="3">POTRA domain-containing protein</fullName>
    </submittedName>
</protein>
<feature type="domain" description="Polypeptide-transport-associated ShlB-type" evidence="1">
    <location>
        <begin position="91"/>
        <end position="165"/>
    </location>
</feature>
<name>A0ABT5LGB2_9GAMM</name>
<dbReference type="PANTHER" id="PTHR34597:SF3">
    <property type="entry name" value="OUTER MEMBRANE TRANSPORTER CDIB"/>
    <property type="match status" value="1"/>
</dbReference>
<dbReference type="InterPro" id="IPR051544">
    <property type="entry name" value="TPS_OM_transporter"/>
</dbReference>
<gene>
    <name evidence="3" type="ORF">PSI23_09445</name>
</gene>
<dbReference type="Gene3D" id="3.10.20.310">
    <property type="entry name" value="membrane protein fhac"/>
    <property type="match status" value="2"/>
</dbReference>
<evidence type="ECO:0000313" key="3">
    <source>
        <dbReference type="EMBL" id="MDC9589528.1"/>
    </source>
</evidence>
<accession>A0ABT5LGB2</accession>
<evidence type="ECO:0000259" key="2">
    <source>
        <dbReference type="Pfam" id="PF17287"/>
    </source>
</evidence>
<dbReference type="InterPro" id="IPR013686">
    <property type="entry name" value="Polypept-transport_assoc_ShlB"/>
</dbReference>
<proteinExistence type="predicted"/>
<dbReference type="EMBL" id="JAQRFI010000017">
    <property type="protein sequence ID" value="MDC9589528.1"/>
    <property type="molecule type" value="Genomic_DNA"/>
</dbReference>
<evidence type="ECO:0000259" key="1">
    <source>
        <dbReference type="Pfam" id="PF08479"/>
    </source>
</evidence>
<organism evidence="3 4">
    <name type="scientific">Xenorhabdus yunnanensis</name>
    <dbReference type="NCBI Taxonomy" id="3025878"/>
    <lineage>
        <taxon>Bacteria</taxon>
        <taxon>Pseudomonadati</taxon>
        <taxon>Pseudomonadota</taxon>
        <taxon>Gammaproteobacteria</taxon>
        <taxon>Enterobacterales</taxon>
        <taxon>Morganellaceae</taxon>
        <taxon>Xenorhabdus</taxon>
    </lineage>
</organism>
<evidence type="ECO:0000313" key="4">
    <source>
        <dbReference type="Proteomes" id="UP001217178"/>
    </source>
</evidence>